<sequence>MKQEGSLARTHERSPGLPRGRASLPADAVRAAQRERLIRAIISAAAENGYPNLTIAEVVSRAKVSRAAFYAHFTDKAGCLLEAALHGRQLLIGHIRARTHALPPETPPEEVLRVSCRAFLEFLTDEPEFARVFYLELPGAGPMAIGRSVEAQHAYALLNESWHRRARRLDPSVPAVPPEAFHAAVGATTELVRAAVHNGHPALPDLEDTLVSLHLALLAGKPWT</sequence>
<dbReference type="InterPro" id="IPR050109">
    <property type="entry name" value="HTH-type_TetR-like_transc_reg"/>
</dbReference>
<keyword evidence="3" id="KW-0804">Transcription</keyword>
<evidence type="ECO:0000256" key="2">
    <source>
        <dbReference type="ARBA" id="ARBA00023125"/>
    </source>
</evidence>
<feature type="DNA-binding region" description="H-T-H motif" evidence="4">
    <location>
        <begin position="54"/>
        <end position="73"/>
    </location>
</feature>
<dbReference type="Gene3D" id="1.10.357.10">
    <property type="entry name" value="Tetracycline Repressor, domain 2"/>
    <property type="match status" value="1"/>
</dbReference>
<dbReference type="InterPro" id="IPR009057">
    <property type="entry name" value="Homeodomain-like_sf"/>
</dbReference>
<feature type="compositionally biased region" description="Basic and acidic residues" evidence="5">
    <location>
        <begin position="1"/>
        <end position="14"/>
    </location>
</feature>
<dbReference type="RefSeq" id="WP_144760710.1">
    <property type="nucleotide sequence ID" value="NZ_VMNW02000075.1"/>
</dbReference>
<dbReference type="GO" id="GO:0000976">
    <property type="term" value="F:transcription cis-regulatory region binding"/>
    <property type="evidence" value="ECO:0007669"/>
    <property type="project" value="TreeGrafter"/>
</dbReference>
<dbReference type="SUPFAM" id="SSF48498">
    <property type="entry name" value="Tetracyclin repressor-like, C-terminal domain"/>
    <property type="match status" value="1"/>
</dbReference>
<proteinExistence type="predicted"/>
<dbReference type="GO" id="GO:0003700">
    <property type="term" value="F:DNA-binding transcription factor activity"/>
    <property type="evidence" value="ECO:0007669"/>
    <property type="project" value="TreeGrafter"/>
</dbReference>
<keyword evidence="8" id="KW-1185">Reference proteome</keyword>
<dbReference type="InterPro" id="IPR023772">
    <property type="entry name" value="DNA-bd_HTH_TetR-type_CS"/>
</dbReference>
<dbReference type="AlphaFoldDB" id="A0A5N0UQI2"/>
<dbReference type="EMBL" id="VMNW02000075">
    <property type="protein sequence ID" value="KAA9153508.1"/>
    <property type="molecule type" value="Genomic_DNA"/>
</dbReference>
<evidence type="ECO:0000313" key="7">
    <source>
        <dbReference type="EMBL" id="KAA9153508.1"/>
    </source>
</evidence>
<dbReference type="PANTHER" id="PTHR30055">
    <property type="entry name" value="HTH-TYPE TRANSCRIPTIONAL REGULATOR RUTR"/>
    <property type="match status" value="1"/>
</dbReference>
<reference evidence="7" key="1">
    <citation type="submission" date="2019-09" db="EMBL/GenBank/DDBJ databases">
        <authorList>
            <person name="Teo W.F.A."/>
            <person name="Duangmal K."/>
        </authorList>
    </citation>
    <scope>NUCLEOTIDE SEQUENCE [LARGE SCALE GENOMIC DNA]</scope>
    <source>
        <strain evidence="7">K81G1</strain>
    </source>
</reference>
<gene>
    <name evidence="7" type="ORF">FPZ12_034230</name>
</gene>
<organism evidence="7 8">
    <name type="scientific">Amycolatopsis acidicola</name>
    <dbReference type="NCBI Taxonomy" id="2596893"/>
    <lineage>
        <taxon>Bacteria</taxon>
        <taxon>Bacillati</taxon>
        <taxon>Actinomycetota</taxon>
        <taxon>Actinomycetes</taxon>
        <taxon>Pseudonocardiales</taxon>
        <taxon>Pseudonocardiaceae</taxon>
        <taxon>Amycolatopsis</taxon>
    </lineage>
</organism>
<comment type="caution">
    <text evidence="7">The sequence shown here is derived from an EMBL/GenBank/DDBJ whole genome shotgun (WGS) entry which is preliminary data.</text>
</comment>
<dbReference type="SUPFAM" id="SSF46689">
    <property type="entry name" value="Homeodomain-like"/>
    <property type="match status" value="1"/>
</dbReference>
<evidence type="ECO:0000256" key="5">
    <source>
        <dbReference type="SAM" id="MobiDB-lite"/>
    </source>
</evidence>
<evidence type="ECO:0000259" key="6">
    <source>
        <dbReference type="PROSITE" id="PS50977"/>
    </source>
</evidence>
<evidence type="ECO:0000313" key="8">
    <source>
        <dbReference type="Proteomes" id="UP000319769"/>
    </source>
</evidence>
<evidence type="ECO:0000256" key="3">
    <source>
        <dbReference type="ARBA" id="ARBA00023163"/>
    </source>
</evidence>
<dbReference type="InterPro" id="IPR036271">
    <property type="entry name" value="Tet_transcr_reg_TetR-rel_C_sf"/>
</dbReference>
<dbReference type="PROSITE" id="PS50977">
    <property type="entry name" value="HTH_TETR_2"/>
    <property type="match status" value="1"/>
</dbReference>
<evidence type="ECO:0000256" key="1">
    <source>
        <dbReference type="ARBA" id="ARBA00023015"/>
    </source>
</evidence>
<protein>
    <submittedName>
        <fullName evidence="7">TetR/AcrR family transcriptional regulator</fullName>
    </submittedName>
</protein>
<dbReference type="Proteomes" id="UP000319769">
    <property type="component" value="Unassembled WGS sequence"/>
</dbReference>
<keyword evidence="1" id="KW-0805">Transcription regulation</keyword>
<dbReference type="InterPro" id="IPR001647">
    <property type="entry name" value="HTH_TetR"/>
</dbReference>
<keyword evidence="2 4" id="KW-0238">DNA-binding</keyword>
<feature type="domain" description="HTH tetR-type" evidence="6">
    <location>
        <begin position="31"/>
        <end position="91"/>
    </location>
</feature>
<name>A0A5N0UQI2_9PSEU</name>
<dbReference type="PANTHER" id="PTHR30055:SF238">
    <property type="entry name" value="MYCOFACTOCIN BIOSYNTHESIS TRANSCRIPTIONAL REGULATOR MFTR-RELATED"/>
    <property type="match status" value="1"/>
</dbReference>
<feature type="region of interest" description="Disordered" evidence="5">
    <location>
        <begin position="1"/>
        <end position="25"/>
    </location>
</feature>
<dbReference type="OrthoDB" id="5242485at2"/>
<accession>A0A5N0UQI2</accession>
<evidence type="ECO:0000256" key="4">
    <source>
        <dbReference type="PROSITE-ProRule" id="PRU00335"/>
    </source>
</evidence>
<dbReference type="PROSITE" id="PS01081">
    <property type="entry name" value="HTH_TETR_1"/>
    <property type="match status" value="1"/>
</dbReference>
<dbReference type="Pfam" id="PF00440">
    <property type="entry name" value="TetR_N"/>
    <property type="match status" value="1"/>
</dbReference>